<dbReference type="PANTHER" id="PTHR43252:SF7">
    <property type="entry name" value="TRANSCRIPTIONAL REGULATOR YQJI"/>
    <property type="match status" value="1"/>
</dbReference>
<dbReference type="Gene3D" id="1.10.10.10">
    <property type="entry name" value="Winged helix-like DNA-binding domain superfamily/Winged helix DNA-binding domain"/>
    <property type="match status" value="1"/>
</dbReference>
<name>A0A7X6KUV4_9CELL</name>
<dbReference type="RefSeq" id="WP_168629701.1">
    <property type="nucleotide sequence ID" value="NZ_BONL01000004.1"/>
</dbReference>
<dbReference type="InterPro" id="IPR005149">
    <property type="entry name" value="Tscrpt_reg_PadR_N"/>
</dbReference>
<dbReference type="SUPFAM" id="SSF46785">
    <property type="entry name" value="Winged helix' DNA-binding domain"/>
    <property type="match status" value="1"/>
</dbReference>
<accession>A0A7X6KUV4</accession>
<protein>
    <submittedName>
        <fullName evidence="2">PadR family transcriptional regulator</fullName>
    </submittedName>
</protein>
<dbReference type="AlphaFoldDB" id="A0A7X6KUV4"/>
<evidence type="ECO:0000259" key="1">
    <source>
        <dbReference type="Pfam" id="PF03551"/>
    </source>
</evidence>
<dbReference type="PANTHER" id="PTHR43252">
    <property type="entry name" value="TRANSCRIPTIONAL REGULATOR YQJI"/>
    <property type="match status" value="1"/>
</dbReference>
<dbReference type="EMBL" id="JAAXOX010000003">
    <property type="protein sequence ID" value="NKY22578.1"/>
    <property type="molecule type" value="Genomic_DNA"/>
</dbReference>
<evidence type="ECO:0000313" key="3">
    <source>
        <dbReference type="Proteomes" id="UP000581206"/>
    </source>
</evidence>
<evidence type="ECO:0000313" key="2">
    <source>
        <dbReference type="EMBL" id="NKY22578.1"/>
    </source>
</evidence>
<keyword evidence="3" id="KW-1185">Reference proteome</keyword>
<dbReference type="CDD" id="cd00090">
    <property type="entry name" value="HTH_ARSR"/>
    <property type="match status" value="1"/>
</dbReference>
<proteinExistence type="predicted"/>
<reference evidence="2 3" key="1">
    <citation type="submission" date="2020-04" db="EMBL/GenBank/DDBJ databases">
        <title>MicrobeNet Type strains.</title>
        <authorList>
            <person name="Nicholson A.C."/>
        </authorList>
    </citation>
    <scope>NUCLEOTIDE SEQUENCE [LARGE SCALE GENOMIC DNA]</scope>
    <source>
        <strain evidence="2 3">ATCC BAA-788</strain>
    </source>
</reference>
<dbReference type="Pfam" id="PF03551">
    <property type="entry name" value="PadR"/>
    <property type="match status" value="1"/>
</dbReference>
<dbReference type="Proteomes" id="UP000581206">
    <property type="component" value="Unassembled WGS sequence"/>
</dbReference>
<dbReference type="InterPro" id="IPR036390">
    <property type="entry name" value="WH_DNA-bd_sf"/>
</dbReference>
<comment type="caution">
    <text evidence="2">The sequence shown here is derived from an EMBL/GenBank/DDBJ whole genome shotgun (WGS) entry which is preliminary data.</text>
</comment>
<sequence>MPPVFAHGQLRLYLLAMLAEGPLHGYQVITALSERFGGTYRPSPGTIYPRLARLEEEGLVRRTDLGRKAQYELTDAGRAELAAHADELAALERDLAETVRSLAAQVRAEVTGAMAGVRAELAAAAQEARLSARGRAQQDADSAAAQRRHQKQLRVECEAELNQFREQMRAVLRTAEAQGRLGTLGADTLRTMLNGALSAVEAALGR</sequence>
<gene>
    <name evidence="2" type="ORF">HGA03_07835</name>
</gene>
<dbReference type="InterPro" id="IPR011991">
    <property type="entry name" value="ArsR-like_HTH"/>
</dbReference>
<organism evidence="2 3">
    <name type="scientific">Cellulomonas denverensis</name>
    <dbReference type="NCBI Taxonomy" id="264297"/>
    <lineage>
        <taxon>Bacteria</taxon>
        <taxon>Bacillati</taxon>
        <taxon>Actinomycetota</taxon>
        <taxon>Actinomycetes</taxon>
        <taxon>Micrococcales</taxon>
        <taxon>Cellulomonadaceae</taxon>
        <taxon>Cellulomonas</taxon>
    </lineage>
</organism>
<feature type="domain" description="Transcription regulator PadR N-terminal" evidence="1">
    <location>
        <begin position="14"/>
        <end position="82"/>
    </location>
</feature>
<dbReference type="InterPro" id="IPR036388">
    <property type="entry name" value="WH-like_DNA-bd_sf"/>
</dbReference>